<evidence type="ECO:0000259" key="5">
    <source>
        <dbReference type="SMART" id="SM00642"/>
    </source>
</evidence>
<feature type="domain" description="Glycosyl hydrolase family 13 catalytic" evidence="5">
    <location>
        <begin position="12"/>
        <end position="416"/>
    </location>
</feature>
<dbReference type="EMBL" id="DXAZ01000018">
    <property type="protein sequence ID" value="HIZ70406.1"/>
    <property type="molecule type" value="Genomic_DNA"/>
</dbReference>
<dbReference type="InterPro" id="IPR017853">
    <property type="entry name" value="GH"/>
</dbReference>
<dbReference type="GO" id="GO:0004556">
    <property type="term" value="F:alpha-amylase activity"/>
    <property type="evidence" value="ECO:0007669"/>
    <property type="project" value="TreeGrafter"/>
</dbReference>
<comment type="caution">
    <text evidence="6">The sequence shown here is derived from an EMBL/GenBank/DDBJ whole genome shotgun (WGS) entry which is preliminary data.</text>
</comment>
<dbReference type="Pfam" id="PF00128">
    <property type="entry name" value="Alpha-amylase"/>
    <property type="match status" value="1"/>
</dbReference>
<keyword evidence="3 6" id="KW-0326">Glycosidase</keyword>
<dbReference type="CDD" id="cd11333">
    <property type="entry name" value="AmyAc_SI_OligoGlu_DGase"/>
    <property type="match status" value="1"/>
</dbReference>
<keyword evidence="2 6" id="KW-0378">Hydrolase</keyword>
<dbReference type="AlphaFoldDB" id="A0A9D2G169"/>
<dbReference type="PANTHER" id="PTHR10357:SF217">
    <property type="entry name" value="TREHALOSE-6-PHOSPHATE HYDROLASE"/>
    <property type="match status" value="1"/>
</dbReference>
<dbReference type="SUPFAM" id="SSF51011">
    <property type="entry name" value="Glycosyl hydrolase domain"/>
    <property type="match status" value="1"/>
</dbReference>
<dbReference type="SMART" id="SM00642">
    <property type="entry name" value="Aamy"/>
    <property type="match status" value="1"/>
</dbReference>
<dbReference type="InterPro" id="IPR045857">
    <property type="entry name" value="O16G_dom_2"/>
</dbReference>
<dbReference type="InterPro" id="IPR032091">
    <property type="entry name" value="Malt_amylase-like_C"/>
</dbReference>
<dbReference type="EC" id="3.2.1.93" evidence="4"/>
<dbReference type="FunFam" id="3.90.400.10:FF:000002">
    <property type="entry name" value="Sucrose isomerase"/>
    <property type="match status" value="1"/>
</dbReference>
<protein>
    <recommendedName>
        <fullName evidence="4">Alpha,alpha-phosphotrehalase</fullName>
        <ecNumber evidence="4">3.2.1.93</ecNumber>
    </recommendedName>
</protein>
<evidence type="ECO:0000256" key="3">
    <source>
        <dbReference type="ARBA" id="ARBA00023295"/>
    </source>
</evidence>
<dbReference type="SUPFAM" id="SSF51445">
    <property type="entry name" value="(Trans)glycosidases"/>
    <property type="match status" value="1"/>
</dbReference>
<gene>
    <name evidence="6" type="primary">treC</name>
    <name evidence="6" type="ORF">H9808_01300</name>
</gene>
<dbReference type="Gene3D" id="3.20.20.80">
    <property type="entry name" value="Glycosidases"/>
    <property type="match status" value="1"/>
</dbReference>
<accession>A0A9D2G169</accession>
<dbReference type="Proteomes" id="UP000824106">
    <property type="component" value="Unassembled WGS sequence"/>
</dbReference>
<dbReference type="Gene3D" id="2.60.40.1180">
    <property type="entry name" value="Golgi alpha-mannosidase II"/>
    <property type="match status" value="1"/>
</dbReference>
<evidence type="ECO:0000313" key="7">
    <source>
        <dbReference type="Proteomes" id="UP000824106"/>
    </source>
</evidence>
<dbReference type="FunFam" id="3.20.20.80:FF:000064">
    <property type="entry name" value="Oligo-1,6-glucosidase"/>
    <property type="match status" value="1"/>
</dbReference>
<evidence type="ECO:0000256" key="4">
    <source>
        <dbReference type="NCBIfam" id="TIGR02403"/>
    </source>
</evidence>
<dbReference type="GO" id="GO:0005737">
    <property type="term" value="C:cytoplasm"/>
    <property type="evidence" value="ECO:0007669"/>
    <property type="project" value="UniProtKB-UniRule"/>
</dbReference>
<reference evidence="6" key="1">
    <citation type="journal article" date="2021" name="PeerJ">
        <title>Extensive microbial diversity within the chicken gut microbiome revealed by metagenomics and culture.</title>
        <authorList>
            <person name="Gilroy R."/>
            <person name="Ravi A."/>
            <person name="Getino M."/>
            <person name="Pursley I."/>
            <person name="Horton D.L."/>
            <person name="Alikhan N.F."/>
            <person name="Baker D."/>
            <person name="Gharbi K."/>
            <person name="Hall N."/>
            <person name="Watson M."/>
            <person name="Adriaenssens E.M."/>
            <person name="Foster-Nyarko E."/>
            <person name="Jarju S."/>
            <person name="Secka A."/>
            <person name="Antonio M."/>
            <person name="Oren A."/>
            <person name="Chaudhuri R.R."/>
            <person name="La Ragione R."/>
            <person name="Hildebrand F."/>
            <person name="Pallen M.J."/>
        </authorList>
    </citation>
    <scope>NUCLEOTIDE SEQUENCE</scope>
    <source>
        <strain evidence="6">CHK169-4300</strain>
    </source>
</reference>
<evidence type="ECO:0000256" key="2">
    <source>
        <dbReference type="ARBA" id="ARBA00022801"/>
    </source>
</evidence>
<dbReference type="InterPro" id="IPR013780">
    <property type="entry name" value="Glyco_hydro_b"/>
</dbReference>
<dbReference type="InterPro" id="IPR006047">
    <property type="entry name" value="GH13_cat_dom"/>
</dbReference>
<comment type="similarity">
    <text evidence="1">Belongs to the glycosyl hydrolase 13 family.</text>
</comment>
<dbReference type="NCBIfam" id="TIGR02403">
    <property type="entry name" value="trehalose_treC"/>
    <property type="match status" value="1"/>
</dbReference>
<evidence type="ECO:0000256" key="1">
    <source>
        <dbReference type="ARBA" id="ARBA00008061"/>
    </source>
</evidence>
<evidence type="ECO:0000313" key="6">
    <source>
        <dbReference type="EMBL" id="HIZ70406.1"/>
    </source>
</evidence>
<dbReference type="GO" id="GO:0008788">
    <property type="term" value="F:alpha,alpha-phosphotrehalase activity"/>
    <property type="evidence" value="ECO:0007669"/>
    <property type="project" value="UniProtKB-UniRule"/>
</dbReference>
<dbReference type="InterPro" id="IPR012769">
    <property type="entry name" value="Trehalose_TreC"/>
</dbReference>
<proteinExistence type="inferred from homology"/>
<dbReference type="Pfam" id="PF16657">
    <property type="entry name" value="Malt_amylase_C"/>
    <property type="match status" value="1"/>
</dbReference>
<sequence>MTLDFRRSVIYQAYIKSFNDTDGNGVGDLRGITEKIPYLSKLGVDIVWINPFYPSPQNDNGYDIADYYAIDPLFGTMEDFEELVRVGEEYEIGIMMDLVINHTSTEHEWFQKALAGDKKYQDYYILRDPVEGQDFPTNWVSKFGGSAWEPFGDTGKFYLSLYDPTQADLNWRNPKVRKEAADIVNFWMDKGIKGFRLDVINVIGKDKELINSTGDIDQEKSLYTDKPIVHDYLRELNHRSFGKDPEFITVGEMSSTTIESCIGYTKPENDELNMVFNFHHLKVDYPNKEKWTKAPFDFLELKKIINDWQLGLGANGGWNALFWNNHDQPRALTRFGDDKKYREKSATNQGHILHFLHGTPFIYQGEEIGMTDPYFTKMDQYQDVESHNAYYNLKEKGKTHKEALEIIQAKSRDNSRTPMQWNEEENAGFTTGTPWIQVAENYKEINVEKELKEGEIFKYYQKLIELRKELEVIQVGSYVPMFLEHEQVWAYRRSYKNQEIITFSNFYGEPIHLDLSQEVEEGDWKYLLGNYGEKAYNENLELAPYEAISFIQTMDNPLK</sequence>
<name>A0A9D2G169_9LACT</name>
<dbReference type="GO" id="GO:0005993">
    <property type="term" value="P:trehalose catabolic process"/>
    <property type="evidence" value="ECO:0007669"/>
    <property type="project" value="InterPro"/>
</dbReference>
<dbReference type="PANTHER" id="PTHR10357">
    <property type="entry name" value="ALPHA-AMYLASE FAMILY MEMBER"/>
    <property type="match status" value="1"/>
</dbReference>
<organism evidence="6 7">
    <name type="scientific">Candidatus Atopostipes pullistercoris</name>
    <dbReference type="NCBI Taxonomy" id="2838467"/>
    <lineage>
        <taxon>Bacteria</taxon>
        <taxon>Bacillati</taxon>
        <taxon>Bacillota</taxon>
        <taxon>Bacilli</taxon>
        <taxon>Lactobacillales</taxon>
        <taxon>Carnobacteriaceae</taxon>
        <taxon>Atopostipes</taxon>
    </lineage>
</organism>
<reference evidence="6" key="2">
    <citation type="submission" date="2021-04" db="EMBL/GenBank/DDBJ databases">
        <authorList>
            <person name="Gilroy R."/>
        </authorList>
    </citation>
    <scope>NUCLEOTIDE SEQUENCE</scope>
    <source>
        <strain evidence="6">CHK169-4300</strain>
    </source>
</reference>
<dbReference type="NCBIfam" id="NF008183">
    <property type="entry name" value="PRK10933.1"/>
    <property type="match status" value="1"/>
</dbReference>
<dbReference type="Gene3D" id="3.90.400.10">
    <property type="entry name" value="Oligo-1,6-glucosidase, Domain 2"/>
    <property type="match status" value="1"/>
</dbReference>